<comment type="caution">
    <text evidence="2">The sequence shown here is derived from an EMBL/GenBank/DDBJ whole genome shotgun (WGS) entry which is preliminary data.</text>
</comment>
<keyword evidence="1" id="KW-0812">Transmembrane</keyword>
<organism evidence="2 3">
    <name type="scientific">Diversispora eburnea</name>
    <dbReference type="NCBI Taxonomy" id="1213867"/>
    <lineage>
        <taxon>Eukaryota</taxon>
        <taxon>Fungi</taxon>
        <taxon>Fungi incertae sedis</taxon>
        <taxon>Mucoromycota</taxon>
        <taxon>Glomeromycotina</taxon>
        <taxon>Glomeromycetes</taxon>
        <taxon>Diversisporales</taxon>
        <taxon>Diversisporaceae</taxon>
        <taxon>Diversispora</taxon>
    </lineage>
</organism>
<name>A0A9N9BJP3_9GLOM</name>
<feature type="transmembrane region" description="Helical" evidence="1">
    <location>
        <begin position="141"/>
        <end position="160"/>
    </location>
</feature>
<feature type="transmembrane region" description="Helical" evidence="1">
    <location>
        <begin position="87"/>
        <end position="104"/>
    </location>
</feature>
<protein>
    <submittedName>
        <fullName evidence="2">10303_t:CDS:1</fullName>
    </submittedName>
</protein>
<dbReference type="AlphaFoldDB" id="A0A9N9BJP3"/>
<accession>A0A9N9BJP3</accession>
<keyword evidence="1" id="KW-0472">Membrane</keyword>
<gene>
    <name evidence="2" type="ORF">DEBURN_LOCUS7831</name>
</gene>
<evidence type="ECO:0000256" key="1">
    <source>
        <dbReference type="SAM" id="Phobius"/>
    </source>
</evidence>
<evidence type="ECO:0000313" key="2">
    <source>
        <dbReference type="EMBL" id="CAG8566048.1"/>
    </source>
</evidence>
<dbReference type="Proteomes" id="UP000789706">
    <property type="component" value="Unassembled WGS sequence"/>
</dbReference>
<proteinExistence type="predicted"/>
<sequence length="228" mass="26597">MTSSFSENFWRKVQQIEVDIALDYVRDTCPGTYQLDTDSNYTDYNKYEYAYVAASLVFFVLTFTIALKLYSAFGFGAYKRVEYNRKVRVISYAIITAAALPILGKSKYKIFYYFHSVILVIAIFSIVLCHYSYTRESKSGTYVYFALWSICVADFAFFIIDSVDTANSGWYFWTTVLNIFFFLLTFWYVVVALSNFGHGLKEILIDEENYEDVESLLDKASKEYKDFE</sequence>
<keyword evidence="1" id="KW-1133">Transmembrane helix</keyword>
<feature type="transmembrane region" description="Helical" evidence="1">
    <location>
        <begin position="110"/>
        <end position="129"/>
    </location>
</feature>
<feature type="transmembrane region" description="Helical" evidence="1">
    <location>
        <begin position="49"/>
        <end position="75"/>
    </location>
</feature>
<reference evidence="2" key="1">
    <citation type="submission" date="2021-06" db="EMBL/GenBank/DDBJ databases">
        <authorList>
            <person name="Kallberg Y."/>
            <person name="Tangrot J."/>
            <person name="Rosling A."/>
        </authorList>
    </citation>
    <scope>NUCLEOTIDE SEQUENCE</scope>
    <source>
        <strain evidence="2">AZ414A</strain>
    </source>
</reference>
<keyword evidence="3" id="KW-1185">Reference proteome</keyword>
<dbReference type="EMBL" id="CAJVPK010001023">
    <property type="protein sequence ID" value="CAG8566048.1"/>
    <property type="molecule type" value="Genomic_DNA"/>
</dbReference>
<dbReference type="OrthoDB" id="10368604at2759"/>
<feature type="transmembrane region" description="Helical" evidence="1">
    <location>
        <begin position="172"/>
        <end position="193"/>
    </location>
</feature>
<evidence type="ECO:0000313" key="3">
    <source>
        <dbReference type="Proteomes" id="UP000789706"/>
    </source>
</evidence>